<dbReference type="Pfam" id="PF00386">
    <property type="entry name" value="C1q"/>
    <property type="match status" value="1"/>
</dbReference>
<name>A0A3A1QQ43_9BACI</name>
<sequence>MTIHESFISDLLRRPSAFRAVSLRDQEVEAAEETKVFFQREEFDLGREYQRRQSIFTPRRDGVYLIQGTISFAPDSFEENYRARVEIRVNGNPYEAADNDFWGTDVEIENVVQVSAILQLEAGDEVEILMESSVPGTIVANEAGSNTTSFAAAKLADM</sequence>
<organism evidence="2 3">
    <name type="scientific">Bacillus salacetis</name>
    <dbReference type="NCBI Taxonomy" id="2315464"/>
    <lineage>
        <taxon>Bacteria</taxon>
        <taxon>Bacillati</taxon>
        <taxon>Bacillota</taxon>
        <taxon>Bacilli</taxon>
        <taxon>Bacillales</taxon>
        <taxon>Bacillaceae</taxon>
        <taxon>Bacillus</taxon>
    </lineage>
</organism>
<reference evidence="2 3" key="1">
    <citation type="submission" date="2018-09" db="EMBL/GenBank/DDBJ databases">
        <title>Bacillus saliacetes sp. nov., isolated from Thai shrimp paste (Ka-pi).</title>
        <authorList>
            <person name="Daroonpunt R."/>
            <person name="Tanasupawat S."/>
            <person name="Yiamsombut S."/>
        </authorList>
    </citation>
    <scope>NUCLEOTIDE SEQUENCE [LARGE SCALE GENOMIC DNA]</scope>
    <source>
        <strain evidence="2 3">SKP7-4</strain>
    </source>
</reference>
<dbReference type="EMBL" id="QXIR01000035">
    <property type="protein sequence ID" value="RIW29214.1"/>
    <property type="molecule type" value="Genomic_DNA"/>
</dbReference>
<evidence type="ECO:0000313" key="2">
    <source>
        <dbReference type="EMBL" id="RIW29214.1"/>
    </source>
</evidence>
<dbReference type="RefSeq" id="WP_119549009.1">
    <property type="nucleotide sequence ID" value="NZ_QXIR01000035.1"/>
</dbReference>
<dbReference type="OrthoDB" id="2662674at2"/>
<dbReference type="InterPro" id="IPR001073">
    <property type="entry name" value="C1q_dom"/>
</dbReference>
<dbReference type="AlphaFoldDB" id="A0A3A1QQ43"/>
<evidence type="ECO:0000259" key="1">
    <source>
        <dbReference type="Pfam" id="PF00386"/>
    </source>
</evidence>
<gene>
    <name evidence="2" type="ORF">D3H55_19670</name>
</gene>
<accession>A0A3A1QQ43</accession>
<comment type="caution">
    <text evidence="2">The sequence shown here is derived from an EMBL/GenBank/DDBJ whole genome shotgun (WGS) entry which is preliminary data.</text>
</comment>
<feature type="domain" description="C1q" evidence="1">
    <location>
        <begin position="18"/>
        <end position="141"/>
    </location>
</feature>
<dbReference type="InterPro" id="IPR008983">
    <property type="entry name" value="Tumour_necrosis_fac-like_dom"/>
</dbReference>
<dbReference type="Gene3D" id="2.60.120.40">
    <property type="match status" value="1"/>
</dbReference>
<dbReference type="SUPFAM" id="SSF49842">
    <property type="entry name" value="TNF-like"/>
    <property type="match status" value="1"/>
</dbReference>
<dbReference type="Proteomes" id="UP000265801">
    <property type="component" value="Unassembled WGS sequence"/>
</dbReference>
<keyword evidence="3" id="KW-1185">Reference proteome</keyword>
<evidence type="ECO:0000313" key="3">
    <source>
        <dbReference type="Proteomes" id="UP000265801"/>
    </source>
</evidence>
<proteinExistence type="predicted"/>
<protein>
    <submittedName>
        <fullName evidence="2">ABC transporter permease</fullName>
    </submittedName>
</protein>